<sequence>MNSLTAHRHPVFRLPTPFDIPEILDRILSFVDKRTLHSAFLVERQWLQLGRQYNVFEYAWSDARRKDYTDLVRAMYRLPWISRLQWHAAPRMDTFDDSVQADQWFWLLAALEHLGYGQVERETAYDQADESWMYRYQRWWEDEAIDFSTYQANPLTRGPRVNLQEFELKGHTDVPKFRLILPLLSTVTKLRFVNVGGDGTRHQTDLQMGLIMQHCPLLEYLYISSTEPDGEQLPGPWNFATTDTSPASSTPPHPPIVTLPLKSLVLNNAMFYQHDLEDFLAFTPHLKTLKVIKANLLGPPPQFLRIPLNTARFSQVLNNLPLCLSVLHISTKKYSYNDLPTRFCPNSQERSFVASDFTAPLLRTLRQQPNTLTSLELLHNGNCSSTLHDFLCNSHHLIHLKAPMTLYSVEHMDLHGRLLNAPYPGRNRPPTKAGVSPPTPPPGIWKCRNLRTLHVSIITPDTSSRRKRSGPCPEFSRIAFGYISRVCPQLRDLMLLDELSPEYPTLDMRLQGGFCLLGRLKHLEKLKIGEWRRLDNLTTRNFEWFIAAGRTEALKAERQAASKEGWRRFLDTDGDLAPHRIAKAKAKTKADATKLTALAEPAAPADPTTPANPATPAAEAAEVEGGGGENEDPVQRKMHFDWTDVDPGLKEDLKYLGLAHEIKVIFDEVDQRGPPQVPFFSALRYATICSPSRLELPPEREYKRLVVTRTQVPW</sequence>
<evidence type="ECO:0000256" key="1">
    <source>
        <dbReference type="SAM" id="MobiDB-lite"/>
    </source>
</evidence>
<name>A0A9P7Y5V1_9FUNG</name>
<dbReference type="OrthoDB" id="2420397at2759"/>
<dbReference type="EMBL" id="JAHRHY010000001">
    <property type="protein sequence ID" value="KAG9072873.1"/>
    <property type="molecule type" value="Genomic_DNA"/>
</dbReference>
<keyword evidence="3" id="KW-1185">Reference proteome</keyword>
<feature type="compositionally biased region" description="Low complexity" evidence="1">
    <location>
        <begin position="599"/>
        <end position="620"/>
    </location>
</feature>
<dbReference type="InterPro" id="IPR032675">
    <property type="entry name" value="LRR_dom_sf"/>
</dbReference>
<dbReference type="AlphaFoldDB" id="A0A9P7Y5V1"/>
<dbReference type="Gene3D" id="3.80.10.10">
    <property type="entry name" value="Ribonuclease Inhibitor"/>
    <property type="match status" value="1"/>
</dbReference>
<evidence type="ECO:0000313" key="3">
    <source>
        <dbReference type="Proteomes" id="UP000707451"/>
    </source>
</evidence>
<organism evidence="2 3">
    <name type="scientific">Linnemannia hyalina</name>
    <dbReference type="NCBI Taxonomy" id="64524"/>
    <lineage>
        <taxon>Eukaryota</taxon>
        <taxon>Fungi</taxon>
        <taxon>Fungi incertae sedis</taxon>
        <taxon>Mucoromycota</taxon>
        <taxon>Mortierellomycotina</taxon>
        <taxon>Mortierellomycetes</taxon>
        <taxon>Mortierellales</taxon>
        <taxon>Mortierellaceae</taxon>
        <taxon>Linnemannia</taxon>
    </lineage>
</organism>
<protein>
    <recommendedName>
        <fullName evidence="4">F-box domain-containing protein</fullName>
    </recommendedName>
</protein>
<evidence type="ECO:0008006" key="4">
    <source>
        <dbReference type="Google" id="ProtNLM"/>
    </source>
</evidence>
<proteinExistence type="predicted"/>
<gene>
    <name evidence="2" type="ORF">KI688_000654</name>
</gene>
<reference evidence="2" key="1">
    <citation type="submission" date="2021-06" db="EMBL/GenBank/DDBJ databases">
        <title>Genome Sequence of Mortierella hyaline Strain SCG-10, a Cold-Adapted, Nitrate-Reducing Fungus Isolated from Soil in Minnesota, USA.</title>
        <authorList>
            <person name="Aldossari N."/>
        </authorList>
    </citation>
    <scope>NUCLEOTIDE SEQUENCE</scope>
    <source>
        <strain evidence="2">SCG-10</strain>
    </source>
</reference>
<evidence type="ECO:0000313" key="2">
    <source>
        <dbReference type="EMBL" id="KAG9072873.1"/>
    </source>
</evidence>
<comment type="caution">
    <text evidence="2">The sequence shown here is derived from an EMBL/GenBank/DDBJ whole genome shotgun (WGS) entry which is preliminary data.</text>
</comment>
<dbReference type="Proteomes" id="UP000707451">
    <property type="component" value="Unassembled WGS sequence"/>
</dbReference>
<accession>A0A9P7Y5V1</accession>
<feature type="region of interest" description="Disordered" evidence="1">
    <location>
        <begin position="599"/>
        <end position="634"/>
    </location>
</feature>